<dbReference type="EMBL" id="WLYL01000028">
    <property type="protein sequence ID" value="MTD11614.1"/>
    <property type="molecule type" value="Genomic_DNA"/>
</dbReference>
<protein>
    <recommendedName>
        <fullName evidence="2">DUF7944 domain-containing protein</fullName>
    </recommendedName>
</protein>
<keyword evidence="1" id="KW-0732">Signal</keyword>
<dbReference type="NCBIfam" id="NF047330">
    <property type="entry name" value="MCR_0457_fam"/>
    <property type="match status" value="1"/>
</dbReference>
<accession>A0A6L6GIL7</accession>
<sequence length="125" mass="13792">MKYQVLKTVSAIALSLTLSQITNAKKDENIEVTPIQDVTHQELAAIYVLSEICPNQVSSQKQFEAGYKKLVTEYLPKEKDPVVALNLLSKQSSFKSILDEAKSDAKKAGDAKNKAICEDVATYNN</sequence>
<feature type="domain" description="DUF7944" evidence="2">
    <location>
        <begin position="39"/>
        <end position="120"/>
    </location>
</feature>
<comment type="caution">
    <text evidence="4">The sequence shown here is derived from an EMBL/GenBank/DDBJ whole genome shotgun (WGS) entry which is preliminary data.</text>
</comment>
<feature type="signal peptide" evidence="1">
    <location>
        <begin position="1"/>
        <end position="24"/>
    </location>
</feature>
<dbReference type="Pfam" id="PF25642">
    <property type="entry name" value="DUF7944"/>
    <property type="match status" value="1"/>
</dbReference>
<dbReference type="AlphaFoldDB" id="A0A6L6GIL7"/>
<evidence type="ECO:0000259" key="2">
    <source>
        <dbReference type="Pfam" id="PF25642"/>
    </source>
</evidence>
<dbReference type="RefSeq" id="WP_154773201.1">
    <property type="nucleotide sequence ID" value="NZ_JAXHPI010000013.1"/>
</dbReference>
<gene>
    <name evidence="4" type="ORF">GIX10_09255</name>
    <name evidence="3" type="ORF">SKM51_09205</name>
</gene>
<organism evidence="4 5">
    <name type="scientific">Acinetobacter faecalis</name>
    <dbReference type="NCBI Taxonomy" id="2665161"/>
    <lineage>
        <taxon>Bacteria</taxon>
        <taxon>Pseudomonadati</taxon>
        <taxon>Pseudomonadota</taxon>
        <taxon>Gammaproteobacteria</taxon>
        <taxon>Moraxellales</taxon>
        <taxon>Moraxellaceae</taxon>
        <taxon>Acinetobacter</taxon>
    </lineage>
</organism>
<evidence type="ECO:0000313" key="6">
    <source>
        <dbReference type="Proteomes" id="UP001278995"/>
    </source>
</evidence>
<dbReference type="Proteomes" id="UP000473854">
    <property type="component" value="Unassembled WGS sequence"/>
</dbReference>
<dbReference type="EMBL" id="JAXHPL010000049">
    <property type="protein sequence ID" value="MDY6487365.1"/>
    <property type="molecule type" value="Genomic_DNA"/>
</dbReference>
<name>A0A6L6GIL7_9GAMM</name>
<evidence type="ECO:0000313" key="5">
    <source>
        <dbReference type="Proteomes" id="UP000473854"/>
    </source>
</evidence>
<evidence type="ECO:0000256" key="1">
    <source>
        <dbReference type="SAM" id="SignalP"/>
    </source>
</evidence>
<reference evidence="4 5" key="1">
    <citation type="submission" date="2019-11" db="EMBL/GenBank/DDBJ databases">
        <authorList>
            <person name="An D."/>
        </authorList>
    </citation>
    <scope>NUCLEOTIDE SEQUENCE [LARGE SCALE GENOMIC DNA]</scope>
    <source>
        <strain evidence="4 5">YIM 103518</strain>
    </source>
</reference>
<dbReference type="Proteomes" id="UP001278995">
    <property type="component" value="Unassembled WGS sequence"/>
</dbReference>
<feature type="chain" id="PRO_5027017186" description="DUF7944 domain-containing protein" evidence="1">
    <location>
        <begin position="25"/>
        <end position="125"/>
    </location>
</feature>
<evidence type="ECO:0000313" key="4">
    <source>
        <dbReference type="EMBL" id="MTD11614.1"/>
    </source>
</evidence>
<evidence type="ECO:0000313" key="3">
    <source>
        <dbReference type="EMBL" id="MDY6487365.1"/>
    </source>
</evidence>
<dbReference type="InterPro" id="IPR057704">
    <property type="entry name" value="DUF7944"/>
</dbReference>
<reference evidence="3 6" key="2">
    <citation type="submission" date="2023-11" db="EMBL/GenBank/DDBJ databases">
        <title>The common occurrence of Acinetobacte faecalis in cattle feces and its emended description.</title>
        <authorList>
            <person name="Kyselkova M."/>
            <person name="Xanthopoulou K."/>
            <person name="Shestivska V."/>
            <person name="Spanelova P."/>
            <person name="Maixnerova M."/>
            <person name="Higgins P.G."/>
            <person name="Nemec A."/>
        </authorList>
    </citation>
    <scope>NUCLEOTIDE SEQUENCE [LARGE SCALE GENOMIC DNA]</scope>
    <source>
        <strain evidence="3 6">ANC 7483</strain>
    </source>
</reference>
<proteinExistence type="predicted"/>